<name>A0A8T1TRA6_9STRA</name>
<dbReference type="AlphaFoldDB" id="A0A8T1TRA6"/>
<gene>
    <name evidence="1" type="ORF">JG687_00016727</name>
</gene>
<organism evidence="1 2">
    <name type="scientific">Phytophthora cactorum</name>
    <dbReference type="NCBI Taxonomy" id="29920"/>
    <lineage>
        <taxon>Eukaryota</taxon>
        <taxon>Sar</taxon>
        <taxon>Stramenopiles</taxon>
        <taxon>Oomycota</taxon>
        <taxon>Peronosporomycetes</taxon>
        <taxon>Peronosporales</taxon>
        <taxon>Peronosporaceae</taxon>
        <taxon>Phytophthora</taxon>
    </lineage>
</organism>
<evidence type="ECO:0000313" key="1">
    <source>
        <dbReference type="EMBL" id="KAG6946404.1"/>
    </source>
</evidence>
<comment type="caution">
    <text evidence="1">The sequence shown here is derived from an EMBL/GenBank/DDBJ whole genome shotgun (WGS) entry which is preliminary data.</text>
</comment>
<proteinExistence type="predicted"/>
<dbReference type="OrthoDB" id="88627at2759"/>
<protein>
    <submittedName>
        <fullName evidence="1">Uncharacterized protein</fullName>
    </submittedName>
</protein>
<reference evidence="1" key="1">
    <citation type="submission" date="2021-01" db="EMBL/GenBank/DDBJ databases">
        <title>Phytophthora aleatoria, a newly-described species from Pinus radiata is distinct from Phytophthora cactorum isolates based on comparative genomics.</title>
        <authorList>
            <person name="Mcdougal R."/>
            <person name="Panda P."/>
            <person name="Williams N."/>
            <person name="Studholme D.J."/>
        </authorList>
    </citation>
    <scope>NUCLEOTIDE SEQUENCE</scope>
    <source>
        <strain evidence="1">NZFS 3830</strain>
    </source>
</reference>
<accession>A0A8T1TRA6</accession>
<dbReference type="EMBL" id="JAENGZ010001749">
    <property type="protein sequence ID" value="KAG6946404.1"/>
    <property type="molecule type" value="Genomic_DNA"/>
</dbReference>
<evidence type="ECO:0000313" key="2">
    <source>
        <dbReference type="Proteomes" id="UP000688947"/>
    </source>
</evidence>
<dbReference type="Proteomes" id="UP000688947">
    <property type="component" value="Unassembled WGS sequence"/>
</dbReference>
<dbReference type="VEuPathDB" id="FungiDB:PC110_g14392"/>
<sequence>MLMADSTGQNYDPWVVLKMRPSKDPDTREEYTRLRRGFSRQIWPYIRKIEEENTMPIFVNGKG</sequence>